<keyword evidence="9 15" id="KW-0418">Kinase</keyword>
<dbReference type="PRINTS" id="PR00344">
    <property type="entry name" value="BCTRLSENSOR"/>
</dbReference>
<dbReference type="InterPro" id="IPR036890">
    <property type="entry name" value="HATPase_C_sf"/>
</dbReference>
<dbReference type="AlphaFoldDB" id="A0A119AN35"/>
<comment type="caution">
    <text evidence="15">The sequence shown here is derived from an EMBL/GenBank/DDBJ whole genome shotgun (WGS) entry which is preliminary data.</text>
</comment>
<dbReference type="RefSeq" id="WP_060109162.1">
    <property type="nucleotide sequence ID" value="NZ_LPEQ01000130.1"/>
</dbReference>
<evidence type="ECO:0000313" key="16">
    <source>
        <dbReference type="Proteomes" id="UP000062317"/>
    </source>
</evidence>
<dbReference type="InterPro" id="IPR003661">
    <property type="entry name" value="HisK_dim/P_dom"/>
</dbReference>
<evidence type="ECO:0000256" key="4">
    <source>
        <dbReference type="ARBA" id="ARBA00022475"/>
    </source>
</evidence>
<dbReference type="Gene3D" id="3.30.565.10">
    <property type="entry name" value="Histidine kinase-like ATPase, C-terminal domain"/>
    <property type="match status" value="1"/>
</dbReference>
<sequence length="358" mass="38962">MAHIPTLSSATLFESRATRGLRSVARAVVAHPRELVAWSVRLAVVAGMMLVAIGMYDARATFANALRRVASDGPLIAAIVTVVFALLAAALWSWLRMLRLDATVRELADVIDEQGIEALPDAWAERRVPSIATLARAINGAHRQHAERMTELLQVLAAYAHDLRTPLTRMMLRSGMLDDGAVRDAIERDLAEMVELVDASLACARLQCSVPEPPRRVDADEMLGMLVDNYRDAGLAVDLDGRVGHPLVTFPHALRRVLVNLIDNALRYGGEVRLCVRVDARHVMLTVLDSGPGIMPAELEAVFKPWYRAPQTSARAPGSGLGLAIARRLTRAMQGELQLHNRSTGGLEARVTLPLAPA</sequence>
<keyword evidence="4" id="KW-1003">Cell membrane</keyword>
<dbReference type="CDD" id="cd00082">
    <property type="entry name" value="HisKA"/>
    <property type="match status" value="1"/>
</dbReference>
<evidence type="ECO:0000313" key="15">
    <source>
        <dbReference type="EMBL" id="KVV39023.1"/>
    </source>
</evidence>
<dbReference type="SMART" id="SM00388">
    <property type="entry name" value="HisKA"/>
    <property type="match status" value="1"/>
</dbReference>
<evidence type="ECO:0000256" key="1">
    <source>
        <dbReference type="ARBA" id="ARBA00000085"/>
    </source>
</evidence>
<dbReference type="GO" id="GO:0005886">
    <property type="term" value="C:plasma membrane"/>
    <property type="evidence" value="ECO:0007669"/>
    <property type="project" value="UniProtKB-SubCell"/>
</dbReference>
<feature type="domain" description="Histidine kinase" evidence="14">
    <location>
        <begin position="158"/>
        <end position="357"/>
    </location>
</feature>
<feature type="transmembrane region" description="Helical" evidence="13">
    <location>
        <begin position="35"/>
        <end position="55"/>
    </location>
</feature>
<evidence type="ECO:0000256" key="5">
    <source>
        <dbReference type="ARBA" id="ARBA00022519"/>
    </source>
</evidence>
<dbReference type="InterPro" id="IPR036097">
    <property type="entry name" value="HisK_dim/P_sf"/>
</dbReference>
<feature type="transmembrane region" description="Helical" evidence="13">
    <location>
        <begin position="75"/>
        <end position="95"/>
    </location>
</feature>
<dbReference type="SUPFAM" id="SSF47384">
    <property type="entry name" value="Homodimeric domain of signal transducing histidine kinase"/>
    <property type="match status" value="1"/>
</dbReference>
<dbReference type="SMART" id="SM00387">
    <property type="entry name" value="HATPase_c"/>
    <property type="match status" value="1"/>
</dbReference>
<keyword evidence="8 13" id="KW-0812">Transmembrane</keyword>
<name>A0A119AN35_9BURK</name>
<reference evidence="15 16" key="1">
    <citation type="submission" date="2015-11" db="EMBL/GenBank/DDBJ databases">
        <title>Expanding the genomic diversity of Burkholderia species for the development of highly accurate diagnostics.</title>
        <authorList>
            <person name="Sahl J."/>
            <person name="Keim P."/>
            <person name="Wagner D."/>
        </authorList>
    </citation>
    <scope>NUCLEOTIDE SEQUENCE [LARGE SCALE GENOMIC DNA]</scope>
    <source>
        <strain evidence="15 16">MSMB1301WGS</strain>
    </source>
</reference>
<gene>
    <name evidence="15" type="ORF">WT27_15775</name>
</gene>
<keyword evidence="7" id="KW-0808">Transferase</keyword>
<comment type="catalytic activity">
    <reaction evidence="1">
        <text>ATP + protein L-histidine = ADP + protein N-phospho-L-histidine.</text>
        <dbReference type="EC" id="2.7.13.3"/>
    </reaction>
</comment>
<dbReference type="Proteomes" id="UP000062317">
    <property type="component" value="Unassembled WGS sequence"/>
</dbReference>
<evidence type="ECO:0000256" key="7">
    <source>
        <dbReference type="ARBA" id="ARBA00022679"/>
    </source>
</evidence>
<keyword evidence="6" id="KW-0597">Phosphoprotein</keyword>
<dbReference type="GO" id="GO:0000155">
    <property type="term" value="F:phosphorelay sensor kinase activity"/>
    <property type="evidence" value="ECO:0007669"/>
    <property type="project" value="InterPro"/>
</dbReference>
<dbReference type="InterPro" id="IPR005467">
    <property type="entry name" value="His_kinase_dom"/>
</dbReference>
<dbReference type="PANTHER" id="PTHR44936:SF5">
    <property type="entry name" value="SENSOR HISTIDINE KINASE ENVZ"/>
    <property type="match status" value="1"/>
</dbReference>
<dbReference type="EC" id="2.7.13.3" evidence="3"/>
<dbReference type="InterPro" id="IPR003594">
    <property type="entry name" value="HATPase_dom"/>
</dbReference>
<dbReference type="InterPro" id="IPR004358">
    <property type="entry name" value="Sig_transdc_His_kin-like_C"/>
</dbReference>
<dbReference type="PROSITE" id="PS50109">
    <property type="entry name" value="HIS_KIN"/>
    <property type="match status" value="1"/>
</dbReference>
<evidence type="ECO:0000256" key="8">
    <source>
        <dbReference type="ARBA" id="ARBA00022692"/>
    </source>
</evidence>
<comment type="subcellular location">
    <subcellularLocation>
        <location evidence="2">Cell inner membrane</location>
        <topology evidence="2">Multi-pass membrane protein</topology>
    </subcellularLocation>
</comment>
<evidence type="ECO:0000256" key="12">
    <source>
        <dbReference type="ARBA" id="ARBA00023136"/>
    </source>
</evidence>
<evidence type="ECO:0000256" key="6">
    <source>
        <dbReference type="ARBA" id="ARBA00022553"/>
    </source>
</evidence>
<evidence type="ECO:0000256" key="10">
    <source>
        <dbReference type="ARBA" id="ARBA00022989"/>
    </source>
</evidence>
<evidence type="ECO:0000256" key="2">
    <source>
        <dbReference type="ARBA" id="ARBA00004429"/>
    </source>
</evidence>
<dbReference type="CDD" id="cd00075">
    <property type="entry name" value="HATPase"/>
    <property type="match status" value="1"/>
</dbReference>
<keyword evidence="12 13" id="KW-0472">Membrane</keyword>
<dbReference type="EMBL" id="LPEQ01000130">
    <property type="protein sequence ID" value="KVV39023.1"/>
    <property type="molecule type" value="Genomic_DNA"/>
</dbReference>
<keyword evidence="5" id="KW-0997">Cell inner membrane</keyword>
<protein>
    <recommendedName>
        <fullName evidence="3">histidine kinase</fullName>
        <ecNumber evidence="3">2.7.13.3</ecNumber>
    </recommendedName>
</protein>
<keyword evidence="10 13" id="KW-1133">Transmembrane helix</keyword>
<keyword evidence="16" id="KW-1185">Reference proteome</keyword>
<evidence type="ECO:0000256" key="13">
    <source>
        <dbReference type="SAM" id="Phobius"/>
    </source>
</evidence>
<dbReference type="SUPFAM" id="SSF55874">
    <property type="entry name" value="ATPase domain of HSP90 chaperone/DNA topoisomerase II/histidine kinase"/>
    <property type="match status" value="1"/>
</dbReference>
<dbReference type="Pfam" id="PF00512">
    <property type="entry name" value="HisKA"/>
    <property type="match status" value="1"/>
</dbReference>
<accession>A0A119AN35</accession>
<keyword evidence="11" id="KW-0902">Two-component regulatory system</keyword>
<dbReference type="InterPro" id="IPR050980">
    <property type="entry name" value="2C_sensor_his_kinase"/>
</dbReference>
<evidence type="ECO:0000256" key="3">
    <source>
        <dbReference type="ARBA" id="ARBA00012438"/>
    </source>
</evidence>
<dbReference type="Pfam" id="PF02518">
    <property type="entry name" value="HATPase_c"/>
    <property type="match status" value="1"/>
</dbReference>
<organism evidence="15 16">
    <name type="scientific">Burkholderia territorii</name>
    <dbReference type="NCBI Taxonomy" id="1503055"/>
    <lineage>
        <taxon>Bacteria</taxon>
        <taxon>Pseudomonadati</taxon>
        <taxon>Pseudomonadota</taxon>
        <taxon>Betaproteobacteria</taxon>
        <taxon>Burkholderiales</taxon>
        <taxon>Burkholderiaceae</taxon>
        <taxon>Burkholderia</taxon>
        <taxon>Burkholderia cepacia complex</taxon>
    </lineage>
</organism>
<dbReference type="PANTHER" id="PTHR44936">
    <property type="entry name" value="SENSOR PROTEIN CREC"/>
    <property type="match status" value="1"/>
</dbReference>
<dbReference type="Gene3D" id="1.10.287.130">
    <property type="match status" value="1"/>
</dbReference>
<evidence type="ECO:0000256" key="9">
    <source>
        <dbReference type="ARBA" id="ARBA00022777"/>
    </source>
</evidence>
<evidence type="ECO:0000259" key="14">
    <source>
        <dbReference type="PROSITE" id="PS50109"/>
    </source>
</evidence>
<evidence type="ECO:0000256" key="11">
    <source>
        <dbReference type="ARBA" id="ARBA00023012"/>
    </source>
</evidence>
<proteinExistence type="predicted"/>